<sequence>MPGAAAALRRQARRLFRCLAPQPSIEVWLSGDWTQVEVIRLSTEGGGLGFGIVGGTSTGVVVKTILPGSPADRDRRLRPGDHVLQIGNVSTHGMSSQQVATILRQQDSVVEMIVGRPINYADRPPDSSECWTMSTRAALCAASLEEHIQRFTNSSLSAQVTPSTISPSVSQDETKEVVGARTSGGHEISPPSSTAHDRSAAGEPETSGEPAGHVEGAADADATAAAAASTKAESAASPVASRSGSEKVRKPVPNGSAMRATTTTTATSTTAQSPETPVTSKISLRTLQEMALTVFLRENWQNTEFETVDVNLLRDPALGLGITVAGYVHRKGKHTGCSIASECENEWRYLWSLPLGEIVGEISERREREELCATRRGRREEQAVGLKTNCS</sequence>
<dbReference type="PANTHER" id="PTHR19964">
    <property type="entry name" value="MULTIPLE PDZ DOMAIN PROTEIN"/>
    <property type="match status" value="1"/>
</dbReference>
<gene>
    <name evidence="3" type="primary">Acey_s0045.g1267</name>
    <name evidence="3" type="ORF">Y032_0045g1267</name>
</gene>
<proteinExistence type="predicted"/>
<evidence type="ECO:0000259" key="2">
    <source>
        <dbReference type="PROSITE" id="PS50106"/>
    </source>
</evidence>
<feature type="region of interest" description="Disordered" evidence="1">
    <location>
        <begin position="156"/>
        <end position="279"/>
    </location>
</feature>
<comment type="caution">
    <text evidence="3">The sequence shown here is derived from an EMBL/GenBank/DDBJ whole genome shotgun (WGS) entry which is preliminary data.</text>
</comment>
<feature type="domain" description="PDZ" evidence="2">
    <location>
        <begin position="35"/>
        <end position="118"/>
    </location>
</feature>
<feature type="compositionally biased region" description="Low complexity" evidence="1">
    <location>
        <begin position="260"/>
        <end position="271"/>
    </location>
</feature>
<dbReference type="InterPro" id="IPR001478">
    <property type="entry name" value="PDZ"/>
</dbReference>
<dbReference type="InterPro" id="IPR036034">
    <property type="entry name" value="PDZ_sf"/>
</dbReference>
<dbReference type="SUPFAM" id="SSF50156">
    <property type="entry name" value="PDZ domain-like"/>
    <property type="match status" value="1"/>
</dbReference>
<keyword evidence="4" id="KW-1185">Reference proteome</keyword>
<dbReference type="InterPro" id="IPR051342">
    <property type="entry name" value="PDZ_scaffold"/>
</dbReference>
<accession>A0A016UDX1</accession>
<dbReference type="Pfam" id="PF00595">
    <property type="entry name" value="PDZ"/>
    <property type="match status" value="1"/>
</dbReference>
<dbReference type="Gene3D" id="2.30.42.10">
    <property type="match status" value="1"/>
</dbReference>
<protein>
    <recommendedName>
        <fullName evidence="2">PDZ domain-containing protein</fullName>
    </recommendedName>
</protein>
<dbReference type="SMART" id="SM00228">
    <property type="entry name" value="PDZ"/>
    <property type="match status" value="1"/>
</dbReference>
<feature type="compositionally biased region" description="Low complexity" evidence="1">
    <location>
        <begin position="217"/>
        <end position="236"/>
    </location>
</feature>
<dbReference type="STRING" id="53326.A0A016UDX1"/>
<dbReference type="EMBL" id="JARK01001381">
    <property type="protein sequence ID" value="EYC13101.1"/>
    <property type="molecule type" value="Genomic_DNA"/>
</dbReference>
<dbReference type="FunFam" id="2.30.42.10:FF:000125">
    <property type="entry name" value="PATJ, crumbs cell polarity complex component"/>
    <property type="match status" value="1"/>
</dbReference>
<evidence type="ECO:0000313" key="4">
    <source>
        <dbReference type="Proteomes" id="UP000024635"/>
    </source>
</evidence>
<organism evidence="3 4">
    <name type="scientific">Ancylostoma ceylanicum</name>
    <dbReference type="NCBI Taxonomy" id="53326"/>
    <lineage>
        <taxon>Eukaryota</taxon>
        <taxon>Metazoa</taxon>
        <taxon>Ecdysozoa</taxon>
        <taxon>Nematoda</taxon>
        <taxon>Chromadorea</taxon>
        <taxon>Rhabditida</taxon>
        <taxon>Rhabditina</taxon>
        <taxon>Rhabditomorpha</taxon>
        <taxon>Strongyloidea</taxon>
        <taxon>Ancylostomatidae</taxon>
        <taxon>Ancylostomatinae</taxon>
        <taxon>Ancylostoma</taxon>
    </lineage>
</organism>
<reference evidence="4" key="1">
    <citation type="journal article" date="2015" name="Nat. Genet.">
        <title>The genome and transcriptome of the zoonotic hookworm Ancylostoma ceylanicum identify infection-specific gene families.</title>
        <authorList>
            <person name="Schwarz E.M."/>
            <person name="Hu Y."/>
            <person name="Antoshechkin I."/>
            <person name="Miller M.M."/>
            <person name="Sternberg P.W."/>
            <person name="Aroian R.V."/>
        </authorList>
    </citation>
    <scope>NUCLEOTIDE SEQUENCE</scope>
    <source>
        <strain evidence="4">HY135</strain>
    </source>
</reference>
<name>A0A016UDX1_9BILA</name>
<dbReference type="PANTHER" id="PTHR19964:SF92">
    <property type="entry name" value="PATJ HOMOLOG"/>
    <property type="match status" value="1"/>
</dbReference>
<feature type="compositionally biased region" description="Polar residues" evidence="1">
    <location>
        <begin position="156"/>
        <end position="171"/>
    </location>
</feature>
<dbReference type="AlphaFoldDB" id="A0A016UDX1"/>
<dbReference type="Proteomes" id="UP000024635">
    <property type="component" value="Unassembled WGS sequence"/>
</dbReference>
<evidence type="ECO:0000256" key="1">
    <source>
        <dbReference type="SAM" id="MobiDB-lite"/>
    </source>
</evidence>
<evidence type="ECO:0000313" key="3">
    <source>
        <dbReference type="EMBL" id="EYC13101.1"/>
    </source>
</evidence>
<dbReference type="PROSITE" id="PS50106">
    <property type="entry name" value="PDZ"/>
    <property type="match status" value="1"/>
</dbReference>
<dbReference type="OrthoDB" id="6022242at2759"/>